<dbReference type="Pfam" id="PF00528">
    <property type="entry name" value="BPD_transp_1"/>
    <property type="match status" value="1"/>
</dbReference>
<feature type="transmembrane region" description="Helical" evidence="5">
    <location>
        <begin position="166"/>
        <end position="191"/>
    </location>
</feature>
<name>A0A8B0SEG6_9GAMM</name>
<evidence type="ECO:0000259" key="7">
    <source>
        <dbReference type="PROSITE" id="PS50928"/>
    </source>
</evidence>
<dbReference type="EMBL" id="JAFMPM010000008">
    <property type="protein sequence ID" value="MBO0614764.1"/>
    <property type="molecule type" value="Genomic_DNA"/>
</dbReference>
<evidence type="ECO:0000313" key="8">
    <source>
        <dbReference type="EMBL" id="MBO0614764.1"/>
    </source>
</evidence>
<dbReference type="GO" id="GO:0006817">
    <property type="term" value="P:phosphate ion transport"/>
    <property type="evidence" value="ECO:0007669"/>
    <property type="project" value="UniProtKB-KW"/>
</dbReference>
<dbReference type="InterPro" id="IPR022182">
    <property type="entry name" value="PstC_N"/>
</dbReference>
<dbReference type="InterPro" id="IPR011864">
    <property type="entry name" value="Phosphate_PstC"/>
</dbReference>
<comment type="subcellular location">
    <subcellularLocation>
        <location evidence="6">Cell inner membrane</location>
        <topology evidence="6">Multi-pass membrane protein</topology>
    </subcellularLocation>
    <subcellularLocation>
        <location evidence="1 5">Cell membrane</location>
        <topology evidence="1 5">Multi-pass membrane protein</topology>
    </subcellularLocation>
</comment>
<evidence type="ECO:0000256" key="2">
    <source>
        <dbReference type="ARBA" id="ARBA00022692"/>
    </source>
</evidence>
<dbReference type="PANTHER" id="PTHR42727">
    <property type="entry name" value="PHOSPHATE TRANSPORT SYSTEM PERMEASE PROTEIN"/>
    <property type="match status" value="1"/>
</dbReference>
<dbReference type="PROSITE" id="PS50928">
    <property type="entry name" value="ABC_TM1"/>
    <property type="match status" value="1"/>
</dbReference>
<keyword evidence="6" id="KW-0592">Phosphate transport</keyword>
<feature type="transmembrane region" description="Helical" evidence="5">
    <location>
        <begin position="233"/>
        <end position="257"/>
    </location>
</feature>
<keyword evidence="2 5" id="KW-0812">Transmembrane</keyword>
<accession>A0A8B0SEG6</accession>
<evidence type="ECO:0000313" key="9">
    <source>
        <dbReference type="EMBL" id="QTX09581.1"/>
    </source>
</evidence>
<evidence type="ECO:0000256" key="5">
    <source>
        <dbReference type="RuleBase" id="RU363032"/>
    </source>
</evidence>
<feature type="transmembrane region" description="Helical" evidence="5">
    <location>
        <begin position="135"/>
        <end position="154"/>
    </location>
</feature>
<keyword evidence="4 5" id="KW-0472">Membrane</keyword>
<dbReference type="InterPro" id="IPR000515">
    <property type="entry name" value="MetI-like"/>
</dbReference>
<proteinExistence type="inferred from homology"/>
<keyword evidence="5" id="KW-0813">Transport</keyword>
<keyword evidence="6" id="KW-1003">Cell membrane</keyword>
<feature type="transmembrane region" description="Helical" evidence="5">
    <location>
        <begin position="277"/>
        <end position="298"/>
    </location>
</feature>
<dbReference type="AlphaFoldDB" id="A0A8B0SEG6"/>
<feature type="transmembrane region" description="Helical" evidence="5">
    <location>
        <begin position="362"/>
        <end position="383"/>
    </location>
</feature>
<feature type="transmembrane region" description="Helical" evidence="5">
    <location>
        <begin position="305"/>
        <end position="326"/>
    </location>
</feature>
<reference evidence="9" key="2">
    <citation type="submission" date="2021-04" db="EMBL/GenBank/DDBJ databases">
        <title>Complete Genome and methylome analysis of Thiothrix fructosivorans ATCC 49748.</title>
        <authorList>
            <person name="Fomenkov A."/>
            <person name="Sun L."/>
            <person name="Vincze T."/>
            <person name="Grabovich M.Y."/>
            <person name="Roberts R.J."/>
        </authorList>
    </citation>
    <scope>NUCLEOTIDE SEQUENCE</scope>
    <source>
        <strain evidence="9">ATCC 49748</strain>
    </source>
</reference>
<dbReference type="InterPro" id="IPR035906">
    <property type="entry name" value="MetI-like_sf"/>
</dbReference>
<dbReference type="NCBIfam" id="TIGR02138">
    <property type="entry name" value="phosphate_pstC"/>
    <property type="match status" value="1"/>
</dbReference>
<comment type="function">
    <text evidence="6">Part of the binding-protein-dependent transport system for phosphate; probably responsible for the translocation of the substrate across the membrane.</text>
</comment>
<reference evidence="8 10" key="1">
    <citation type="submission" date="2021-03" db="EMBL/GenBank/DDBJ databases">
        <title>Draft genome and methylome analysis of Thiotrix fructosivoruns ATCC 49748.</title>
        <authorList>
            <person name="Fomenkov A."/>
            <person name="Grabovich M.Y."/>
            <person name="Roberts R.J."/>
        </authorList>
    </citation>
    <scope>NUCLEOTIDE SEQUENCE [LARGE SCALE GENOMIC DNA]</scope>
    <source>
        <strain evidence="8 10">ATCC 49748</strain>
    </source>
</reference>
<dbReference type="Proteomes" id="UP000664466">
    <property type="component" value="Unassembled WGS sequence"/>
</dbReference>
<keyword evidence="3 5" id="KW-1133">Transmembrane helix</keyword>
<feature type="transmembrane region" description="Helical" evidence="5">
    <location>
        <begin position="45"/>
        <end position="68"/>
    </location>
</feature>
<dbReference type="Gene3D" id="1.10.3720.10">
    <property type="entry name" value="MetI-like"/>
    <property type="match status" value="1"/>
</dbReference>
<dbReference type="SUPFAM" id="SSF161098">
    <property type="entry name" value="MetI-like"/>
    <property type="match status" value="1"/>
</dbReference>
<gene>
    <name evidence="9" type="primary">pstC</name>
    <name evidence="9" type="ORF">J1836_013235</name>
    <name evidence="8" type="ORF">J1836_17845</name>
</gene>
<dbReference type="PANTHER" id="PTHR42727:SF1">
    <property type="entry name" value="PHOSPHATE TRANSPORT SYSTEM PERMEASE"/>
    <property type="match status" value="1"/>
</dbReference>
<comment type="similarity">
    <text evidence="6">Belongs to the binding-protein-dependent transport system permease family. CysTW subfamily.</text>
</comment>
<feature type="transmembrane region" description="Helical" evidence="5">
    <location>
        <begin position="430"/>
        <end position="454"/>
    </location>
</feature>
<protein>
    <recommendedName>
        <fullName evidence="6">Phosphate transport system permease protein</fullName>
    </recommendedName>
</protein>
<dbReference type="Pfam" id="PF12501">
    <property type="entry name" value="DUF3708"/>
    <property type="match status" value="1"/>
</dbReference>
<dbReference type="GO" id="GO:0005886">
    <property type="term" value="C:plasma membrane"/>
    <property type="evidence" value="ECO:0007669"/>
    <property type="project" value="UniProtKB-SubCell"/>
</dbReference>
<evidence type="ECO:0000313" key="10">
    <source>
        <dbReference type="Proteomes" id="UP000664466"/>
    </source>
</evidence>
<evidence type="ECO:0000256" key="1">
    <source>
        <dbReference type="ARBA" id="ARBA00004651"/>
    </source>
</evidence>
<evidence type="ECO:0000256" key="4">
    <source>
        <dbReference type="ARBA" id="ARBA00023136"/>
    </source>
</evidence>
<sequence length="462" mass="48956">MNTLGILLTLSVLAAFSYYIGRKRSLALATPAKRGGNNLHSLPGYYGYLVAIWCGIPALIILLLWSVLSDSIITQMTLAHLPTELQNQSGDQVSLISNQIRNLVANGIETATDPAMKVAAEEYSRLQGISNMAKTVVVLVLAIIGFAIGMRFIKPTTRARNQVEHVIQYVMILCAAVAILTTVGIITSVLFESIRFFGQVPATDFLFGTHWSPQTAIRADQVGGSGSFGAIPLFVGTLLISAIALLIAVPLGLMSAIYLSEYASPFVRAYVKPALEILAGIPTVVYGFFAALTVAPFIRDVGAMIGLNVASESALAAGVVMGVMIIPFMSSLSDDVINAVPQAMRDGSYGMGATKSETIKQVVLPAALPGIVGAFLLAASRAIGETMIVVMAAGLSANLTVNPLEAVTTVTVQIVTLLTGDQEFDSAKTLAAFALGLALFVVTLILNILALQIVRKYREQYE</sequence>
<evidence type="ECO:0000256" key="6">
    <source>
        <dbReference type="RuleBase" id="RU363054"/>
    </source>
</evidence>
<evidence type="ECO:0000256" key="3">
    <source>
        <dbReference type="ARBA" id="ARBA00022989"/>
    </source>
</evidence>
<dbReference type="GO" id="GO:0005315">
    <property type="term" value="F:phosphate transmembrane transporter activity"/>
    <property type="evidence" value="ECO:0007669"/>
    <property type="project" value="InterPro"/>
</dbReference>
<dbReference type="RefSeq" id="WP_207252466.1">
    <property type="nucleotide sequence ID" value="NZ_JAFMPM010000008.1"/>
</dbReference>
<feature type="domain" description="ABC transmembrane type-1" evidence="7">
    <location>
        <begin position="234"/>
        <end position="450"/>
    </location>
</feature>
<dbReference type="CDD" id="cd06261">
    <property type="entry name" value="TM_PBP2"/>
    <property type="match status" value="1"/>
</dbReference>
<keyword evidence="10" id="KW-1185">Reference proteome</keyword>
<keyword evidence="6" id="KW-0997">Cell inner membrane</keyword>
<organism evidence="9">
    <name type="scientific">Thiothrix fructosivorans</name>
    <dbReference type="NCBI Taxonomy" id="111770"/>
    <lineage>
        <taxon>Bacteria</taxon>
        <taxon>Pseudomonadati</taxon>
        <taxon>Pseudomonadota</taxon>
        <taxon>Gammaproteobacteria</taxon>
        <taxon>Thiotrichales</taxon>
        <taxon>Thiotrichaceae</taxon>
        <taxon>Thiothrix</taxon>
    </lineage>
</organism>
<dbReference type="EMBL" id="CP072748">
    <property type="protein sequence ID" value="QTX09581.1"/>
    <property type="molecule type" value="Genomic_DNA"/>
</dbReference>